<dbReference type="AlphaFoldDB" id="A0A0B8N3G4"/>
<evidence type="ECO:0000313" key="2">
    <source>
        <dbReference type="Proteomes" id="UP000037179"/>
    </source>
</evidence>
<protein>
    <submittedName>
        <fullName evidence="1">Uncharacterized protein</fullName>
    </submittedName>
</protein>
<gene>
    <name evidence="1" type="ORF">NSK11_contig00037-0063</name>
</gene>
<reference evidence="1 2" key="2">
    <citation type="journal article" date="2016" name="Genome Announc.">
        <title>Draft Genome Sequence of Erythromycin- and Oxytetracycline-Sensitive Nocardia seriolae Strain U-1 (NBRC 110359).</title>
        <authorList>
            <person name="Imajoh M."/>
            <person name="Sukeda M."/>
            <person name="Shimizu M."/>
            <person name="Yamane J."/>
            <person name="Ohnishi K."/>
            <person name="Oshima S."/>
        </authorList>
    </citation>
    <scope>NUCLEOTIDE SEQUENCE [LARGE SCALE GENOMIC DNA]</scope>
    <source>
        <strain evidence="1 2">U-1</strain>
    </source>
</reference>
<dbReference type="Proteomes" id="UP000037179">
    <property type="component" value="Unassembled WGS sequence"/>
</dbReference>
<comment type="caution">
    <text evidence="1">The sequence shown here is derived from an EMBL/GenBank/DDBJ whole genome shotgun (WGS) entry which is preliminary data.</text>
</comment>
<keyword evidence="2" id="KW-1185">Reference proteome</keyword>
<accession>A0A0B8N3G4</accession>
<evidence type="ECO:0000313" key="1">
    <source>
        <dbReference type="EMBL" id="GAP28542.1"/>
    </source>
</evidence>
<sequence>MGLDRPTTAIDPVALGGYLVSRAWERHGSWRGADVWQKAGHARLLVPPRIEYPDDDELLWAAIRKLAEAEGRSTRELLLDIAEPAVDIPFFQLHPNSASGTIPLPAALKAIQGIHDALKVSAQTVEAGPKLLYTGHRSKYVDQFLHDVRVGTTRPGSYIFDVRVPVAPAGQLTLDWPMTSELSGRAVIIQLYQASKAVHSAATYSVQQLSGLGSFVEVTGEGVSANLCRAMAALGGGAEQCRPFDIGFTWARVEATDLPTATLSFTQPMVRVVARAAALLEKVARSGGAAITGTVETLKRPDSVQIKGLLVTESPSAEAGPDTAEGAAWVSLTPTQFQQAIEALRDNRSLRVRGSFAPDSRRLEILPAPGGFEVL</sequence>
<reference evidence="2" key="1">
    <citation type="submission" date="2015-07" db="EMBL/GenBank/DDBJ databases">
        <title>Nocardia seriolae U-1 whole genome shotgun sequence.</title>
        <authorList>
            <person name="Imajoh M."/>
            <person name="Fukumoto Y."/>
            <person name="Sukeda M."/>
            <person name="Yamane J."/>
            <person name="Yamasaki K."/>
            <person name="Shimizu M."/>
            <person name="Ohnishi K."/>
            <person name="Oshima S."/>
        </authorList>
    </citation>
    <scope>NUCLEOTIDE SEQUENCE [LARGE SCALE GENOMIC DNA]</scope>
    <source>
        <strain evidence="2">U-1</strain>
    </source>
</reference>
<dbReference type="GeneID" id="93373849"/>
<dbReference type="RefSeq" id="WP_033090047.1">
    <property type="nucleotide sequence ID" value="NZ_AP017900.1"/>
</dbReference>
<dbReference type="EMBL" id="BBYQ01000037">
    <property type="protein sequence ID" value="GAP28542.1"/>
    <property type="molecule type" value="Genomic_DNA"/>
</dbReference>
<proteinExistence type="predicted"/>
<name>A0A0B8N3G4_9NOCA</name>
<organism evidence="1 2">
    <name type="scientific">Nocardia seriolae</name>
    <dbReference type="NCBI Taxonomy" id="37332"/>
    <lineage>
        <taxon>Bacteria</taxon>
        <taxon>Bacillati</taxon>
        <taxon>Actinomycetota</taxon>
        <taxon>Actinomycetes</taxon>
        <taxon>Mycobacteriales</taxon>
        <taxon>Nocardiaceae</taxon>
        <taxon>Nocardia</taxon>
    </lineage>
</organism>